<dbReference type="SUPFAM" id="SSF161098">
    <property type="entry name" value="MetI-like"/>
    <property type="match status" value="1"/>
</dbReference>
<evidence type="ECO:0000313" key="10">
    <source>
        <dbReference type="Proteomes" id="UP000323257"/>
    </source>
</evidence>
<keyword evidence="3" id="KW-1003">Cell membrane</keyword>
<evidence type="ECO:0000256" key="6">
    <source>
        <dbReference type="ARBA" id="ARBA00023136"/>
    </source>
</evidence>
<dbReference type="Proteomes" id="UP000323257">
    <property type="component" value="Unassembled WGS sequence"/>
</dbReference>
<dbReference type="OrthoDB" id="9771544at2"/>
<dbReference type="EMBL" id="VNHS01000001">
    <property type="protein sequence ID" value="TYP79372.1"/>
    <property type="molecule type" value="Genomic_DNA"/>
</dbReference>
<dbReference type="GO" id="GO:0055085">
    <property type="term" value="P:transmembrane transport"/>
    <property type="evidence" value="ECO:0007669"/>
    <property type="project" value="InterPro"/>
</dbReference>
<comment type="subcellular location">
    <subcellularLocation>
        <location evidence="1 7">Cell membrane</location>
        <topology evidence="1 7">Multi-pass membrane protein</topology>
    </subcellularLocation>
</comment>
<sequence>MRKIGINLVLAVISLISIAPFYILMMMTTQRSEDIFKGEMFGPGDYLWENLLTVLRSNFLRSFWNSTYIAIATTVICVFICALAGFALTKYEFRGKKAVLAFIIATLMVPGQIGLVGFLIEMRALHLSQTHLPLILAGATNAFGVFWMVQFMKTYLHTELIESARMDGCSEFRIFMQIVLPVITPAISTLSLLVFLGSWNNYLLPLVLINQESLFTIPLSINSLGNLYRTDYGARLTGLLIAIAPLIVIFVLGTKSFIRGITAGAVKG</sequence>
<dbReference type="PANTHER" id="PTHR43744:SF8">
    <property type="entry name" value="SN-GLYCEROL-3-PHOSPHATE TRANSPORT SYSTEM PERMEASE PROTEIN UGPE"/>
    <property type="match status" value="1"/>
</dbReference>
<evidence type="ECO:0000256" key="5">
    <source>
        <dbReference type="ARBA" id="ARBA00022989"/>
    </source>
</evidence>
<feature type="domain" description="ABC transmembrane type-1" evidence="8">
    <location>
        <begin position="63"/>
        <end position="253"/>
    </location>
</feature>
<dbReference type="AlphaFoldDB" id="A0A5S5CI19"/>
<comment type="caution">
    <text evidence="9">The sequence shown here is derived from an EMBL/GenBank/DDBJ whole genome shotgun (WGS) entry which is preliminary data.</text>
</comment>
<feature type="transmembrane region" description="Helical" evidence="7">
    <location>
        <begin position="232"/>
        <end position="252"/>
    </location>
</feature>
<evidence type="ECO:0000256" key="2">
    <source>
        <dbReference type="ARBA" id="ARBA00022448"/>
    </source>
</evidence>
<feature type="transmembrane region" description="Helical" evidence="7">
    <location>
        <begin position="100"/>
        <end position="120"/>
    </location>
</feature>
<dbReference type="InterPro" id="IPR000515">
    <property type="entry name" value="MetI-like"/>
</dbReference>
<dbReference type="InterPro" id="IPR035906">
    <property type="entry name" value="MetI-like_sf"/>
</dbReference>
<feature type="transmembrane region" description="Helical" evidence="7">
    <location>
        <begin position="132"/>
        <end position="151"/>
    </location>
</feature>
<keyword evidence="2 7" id="KW-0813">Transport</keyword>
<evidence type="ECO:0000259" key="8">
    <source>
        <dbReference type="PROSITE" id="PS50928"/>
    </source>
</evidence>
<evidence type="ECO:0000256" key="1">
    <source>
        <dbReference type="ARBA" id="ARBA00004651"/>
    </source>
</evidence>
<keyword evidence="10" id="KW-1185">Reference proteome</keyword>
<organism evidence="9 10">
    <name type="scientific">Paenibacillus methanolicus</name>
    <dbReference type="NCBI Taxonomy" id="582686"/>
    <lineage>
        <taxon>Bacteria</taxon>
        <taxon>Bacillati</taxon>
        <taxon>Bacillota</taxon>
        <taxon>Bacilli</taxon>
        <taxon>Bacillales</taxon>
        <taxon>Paenibacillaceae</taxon>
        <taxon>Paenibacillus</taxon>
    </lineage>
</organism>
<dbReference type="CDD" id="cd06261">
    <property type="entry name" value="TM_PBP2"/>
    <property type="match status" value="1"/>
</dbReference>
<feature type="transmembrane region" description="Helical" evidence="7">
    <location>
        <begin position="68"/>
        <end position="88"/>
    </location>
</feature>
<feature type="transmembrane region" description="Helical" evidence="7">
    <location>
        <begin position="7"/>
        <end position="27"/>
    </location>
</feature>
<dbReference type="Pfam" id="PF00528">
    <property type="entry name" value="BPD_transp_1"/>
    <property type="match status" value="1"/>
</dbReference>
<name>A0A5S5CI19_9BACL</name>
<feature type="transmembrane region" description="Helical" evidence="7">
    <location>
        <begin position="172"/>
        <end position="196"/>
    </location>
</feature>
<keyword evidence="9" id="KW-0762">Sugar transport</keyword>
<reference evidence="9 10" key="1">
    <citation type="submission" date="2019-07" db="EMBL/GenBank/DDBJ databases">
        <title>Genomic Encyclopedia of Type Strains, Phase III (KMG-III): the genomes of soil and plant-associated and newly described type strains.</title>
        <authorList>
            <person name="Whitman W."/>
        </authorList>
    </citation>
    <scope>NUCLEOTIDE SEQUENCE [LARGE SCALE GENOMIC DNA]</scope>
    <source>
        <strain evidence="9 10">BL24</strain>
    </source>
</reference>
<dbReference type="GO" id="GO:0005886">
    <property type="term" value="C:plasma membrane"/>
    <property type="evidence" value="ECO:0007669"/>
    <property type="project" value="UniProtKB-SubCell"/>
</dbReference>
<evidence type="ECO:0000256" key="3">
    <source>
        <dbReference type="ARBA" id="ARBA00022475"/>
    </source>
</evidence>
<accession>A0A5S5CI19</accession>
<keyword evidence="5 7" id="KW-1133">Transmembrane helix</keyword>
<gene>
    <name evidence="9" type="ORF">BCM02_101490</name>
</gene>
<protein>
    <submittedName>
        <fullName evidence="9">Multiple sugar transport system permease protein/cellobiose transport system permease protein</fullName>
    </submittedName>
</protein>
<dbReference type="PROSITE" id="PS50928">
    <property type="entry name" value="ABC_TM1"/>
    <property type="match status" value="1"/>
</dbReference>
<dbReference type="RefSeq" id="WP_148927437.1">
    <property type="nucleotide sequence ID" value="NZ_VNHS01000001.1"/>
</dbReference>
<dbReference type="Gene3D" id="1.10.3720.10">
    <property type="entry name" value="MetI-like"/>
    <property type="match status" value="1"/>
</dbReference>
<proteinExistence type="inferred from homology"/>
<keyword evidence="4 7" id="KW-0812">Transmembrane</keyword>
<evidence type="ECO:0000256" key="7">
    <source>
        <dbReference type="RuleBase" id="RU363032"/>
    </source>
</evidence>
<dbReference type="PANTHER" id="PTHR43744">
    <property type="entry name" value="ABC TRANSPORTER PERMEASE PROTEIN MG189-RELATED-RELATED"/>
    <property type="match status" value="1"/>
</dbReference>
<comment type="similarity">
    <text evidence="7">Belongs to the binding-protein-dependent transport system permease family.</text>
</comment>
<evidence type="ECO:0000313" key="9">
    <source>
        <dbReference type="EMBL" id="TYP79372.1"/>
    </source>
</evidence>
<evidence type="ECO:0000256" key="4">
    <source>
        <dbReference type="ARBA" id="ARBA00022692"/>
    </source>
</evidence>
<keyword evidence="6 7" id="KW-0472">Membrane</keyword>